<dbReference type="SUPFAM" id="SSF53448">
    <property type="entry name" value="Nucleotide-diphospho-sugar transferases"/>
    <property type="match status" value="1"/>
</dbReference>
<evidence type="ECO:0000313" key="2">
    <source>
        <dbReference type="EMBL" id="SHL54345.1"/>
    </source>
</evidence>
<dbReference type="RefSeq" id="WP_079543384.1">
    <property type="nucleotide sequence ID" value="NZ_LT670844.1"/>
</dbReference>
<protein>
    <submittedName>
        <fullName evidence="2">Glycosyl transferase family 2</fullName>
    </submittedName>
</protein>
<accession>A0A1M7BH47</accession>
<dbReference type="GO" id="GO:0016740">
    <property type="term" value="F:transferase activity"/>
    <property type="evidence" value="ECO:0007669"/>
    <property type="project" value="UniProtKB-KW"/>
</dbReference>
<dbReference type="InterPro" id="IPR001173">
    <property type="entry name" value="Glyco_trans_2-like"/>
</dbReference>
<dbReference type="Proteomes" id="UP000189935">
    <property type="component" value="Chromosome I"/>
</dbReference>
<dbReference type="Pfam" id="PF00535">
    <property type="entry name" value="Glycos_transf_2"/>
    <property type="match status" value="1"/>
</dbReference>
<dbReference type="Gene3D" id="3.90.550.10">
    <property type="entry name" value="Spore Coat Polysaccharide Biosynthesis Protein SpsA, Chain A"/>
    <property type="match status" value="1"/>
</dbReference>
<dbReference type="PANTHER" id="PTHR43685:SF11">
    <property type="entry name" value="GLYCOSYLTRANSFERASE TAGX-RELATED"/>
    <property type="match status" value="1"/>
</dbReference>
<reference evidence="2 3" key="1">
    <citation type="submission" date="2016-11" db="EMBL/GenBank/DDBJ databases">
        <authorList>
            <person name="Jaros S."/>
            <person name="Januszkiewicz K."/>
            <person name="Wedrychowicz H."/>
        </authorList>
    </citation>
    <scope>NUCLEOTIDE SEQUENCE [LARGE SCALE GENOMIC DNA]</scope>
    <source>
        <strain evidence="2 3">GAS499</strain>
    </source>
</reference>
<dbReference type="OrthoDB" id="5291101at2"/>
<proteinExistence type="predicted"/>
<gene>
    <name evidence="2" type="ORF">SAMN05444159_6157</name>
</gene>
<evidence type="ECO:0000259" key="1">
    <source>
        <dbReference type="Pfam" id="PF00535"/>
    </source>
</evidence>
<name>A0A1M7BH47_9BRAD</name>
<organism evidence="2 3">
    <name type="scientific">Bradyrhizobium lablabi</name>
    <dbReference type="NCBI Taxonomy" id="722472"/>
    <lineage>
        <taxon>Bacteria</taxon>
        <taxon>Pseudomonadati</taxon>
        <taxon>Pseudomonadota</taxon>
        <taxon>Alphaproteobacteria</taxon>
        <taxon>Hyphomicrobiales</taxon>
        <taxon>Nitrobacteraceae</taxon>
        <taxon>Bradyrhizobium</taxon>
    </lineage>
</organism>
<dbReference type="InterPro" id="IPR029044">
    <property type="entry name" value="Nucleotide-diphossugar_trans"/>
</dbReference>
<dbReference type="AlphaFoldDB" id="A0A1M7BH47"/>
<feature type="domain" description="Glycosyltransferase 2-like" evidence="1">
    <location>
        <begin position="4"/>
        <end position="126"/>
    </location>
</feature>
<evidence type="ECO:0000313" key="3">
    <source>
        <dbReference type="Proteomes" id="UP000189935"/>
    </source>
</evidence>
<dbReference type="EMBL" id="LT670844">
    <property type="protein sequence ID" value="SHL54345.1"/>
    <property type="molecule type" value="Genomic_DNA"/>
</dbReference>
<keyword evidence="2" id="KW-0808">Transferase</keyword>
<dbReference type="CDD" id="cd06433">
    <property type="entry name" value="GT_2_WfgS_like"/>
    <property type="match status" value="1"/>
</dbReference>
<sequence>MRISVVTPSLNMAPYLEDTIKSVIGNLKAGDEYFVIDGGSTDGSIDIIRRHEDRITDWVSASDAGYADALAKGFARASGDILCWINAGDMYLAGALDAARKRMTEDLDMIFGDDFYIDEANKILAYSRGWVPDLRMAMLYGGWTPLQDACFWRRSLYQKIGGVDRSLRYAADYDLFLRMAIAGRTGYVPLAFSAFRRHAGQKSISGSAAYEDERKRVRAREIGGCRSASAMKALYRCFTRVAMSARARLAPLLWRRPDLVGRLVTSLPCAGYWPAVPDRL</sequence>
<dbReference type="InterPro" id="IPR050834">
    <property type="entry name" value="Glycosyltransf_2"/>
</dbReference>
<dbReference type="PANTHER" id="PTHR43685">
    <property type="entry name" value="GLYCOSYLTRANSFERASE"/>
    <property type="match status" value="1"/>
</dbReference>